<feature type="compositionally biased region" description="Basic and acidic residues" evidence="2">
    <location>
        <begin position="338"/>
        <end position="350"/>
    </location>
</feature>
<keyword evidence="5" id="KW-1185">Reference proteome</keyword>
<feature type="region of interest" description="Disordered" evidence="2">
    <location>
        <begin position="43"/>
        <end position="76"/>
    </location>
</feature>
<dbReference type="Proteomes" id="UP000051952">
    <property type="component" value="Unassembled WGS sequence"/>
</dbReference>
<feature type="domain" description="Chromatin assembly factor 1 subunit A dimerization" evidence="3">
    <location>
        <begin position="142"/>
        <end position="211"/>
    </location>
</feature>
<evidence type="ECO:0000313" key="4">
    <source>
        <dbReference type="EMBL" id="CUG92308.1"/>
    </source>
</evidence>
<protein>
    <recommendedName>
        <fullName evidence="3">Chromatin assembly factor 1 subunit A dimerization domain-containing protein</fullName>
    </recommendedName>
</protein>
<name>A0A0S4JQR2_BODSA</name>
<feature type="region of interest" description="Disordered" evidence="2">
    <location>
        <begin position="193"/>
        <end position="238"/>
    </location>
</feature>
<feature type="coiled-coil region" evidence="1">
    <location>
        <begin position="15"/>
        <end position="42"/>
    </location>
</feature>
<feature type="region of interest" description="Disordered" evidence="2">
    <location>
        <begin position="325"/>
        <end position="350"/>
    </location>
</feature>
<dbReference type="OrthoDB" id="265314at2759"/>
<gene>
    <name evidence="4" type="ORF">BSAL_36630</name>
</gene>
<organism evidence="4 5">
    <name type="scientific">Bodo saltans</name>
    <name type="common">Flagellated protozoan</name>
    <dbReference type="NCBI Taxonomy" id="75058"/>
    <lineage>
        <taxon>Eukaryota</taxon>
        <taxon>Discoba</taxon>
        <taxon>Euglenozoa</taxon>
        <taxon>Kinetoplastea</taxon>
        <taxon>Metakinetoplastina</taxon>
        <taxon>Eubodonida</taxon>
        <taxon>Bodonidae</taxon>
        <taxon>Bodo</taxon>
    </lineage>
</organism>
<evidence type="ECO:0000259" key="3">
    <source>
        <dbReference type="Pfam" id="PF12253"/>
    </source>
</evidence>
<sequence length="350" mass="38573">MTTLADLRGSPAATKEDARELIEKLKHQIQLLEREVRANEELRESKAGANNSTQSSPVVSVQRNVHKGQAPKRDRVEPSVCHEVERLGVVPARLRFWNPVTPDIAVVPSTPLASIATSSTHKLCCNEVVFCAFSSVGFEPAQARPSYWGTMNPLLNTDELASLVHYPVDEEMPRLTKVNYEYDSGDDWDVMESDDGDVIDDGDGDANINVNDEGDSDTDSDTSFVVDDDDNSEGDAEQLSSLVCARDRRQNRLRGKDRLVPGFSGPFENLSSLLHPLSHQTLFAIHTSGLNSALIERTMLHELSLLPGGIPVNASVQSPLVGHDDDQRLSQVKGPLDTIEREKRPRSEKT</sequence>
<feature type="compositionally biased region" description="Polar residues" evidence="2">
    <location>
        <begin position="48"/>
        <end position="63"/>
    </location>
</feature>
<reference evidence="5" key="1">
    <citation type="submission" date="2015-09" db="EMBL/GenBank/DDBJ databases">
        <authorList>
            <consortium name="Pathogen Informatics"/>
        </authorList>
    </citation>
    <scope>NUCLEOTIDE SEQUENCE [LARGE SCALE GENOMIC DNA]</scope>
    <source>
        <strain evidence="5">Lake Konstanz</strain>
    </source>
</reference>
<dbReference type="AlphaFoldDB" id="A0A0S4JQR2"/>
<keyword evidence="1" id="KW-0175">Coiled coil</keyword>
<dbReference type="VEuPathDB" id="TriTrypDB:BSAL_36630"/>
<evidence type="ECO:0000256" key="1">
    <source>
        <dbReference type="SAM" id="Coils"/>
    </source>
</evidence>
<dbReference type="Pfam" id="PF12253">
    <property type="entry name" value="CAF1A_dimeriz"/>
    <property type="match status" value="1"/>
</dbReference>
<evidence type="ECO:0000256" key="2">
    <source>
        <dbReference type="SAM" id="MobiDB-lite"/>
    </source>
</evidence>
<accession>A0A0S4JQR2</accession>
<dbReference type="InterPro" id="IPR022043">
    <property type="entry name" value="CAF1A_DD"/>
</dbReference>
<dbReference type="EMBL" id="CYKH01002030">
    <property type="protein sequence ID" value="CUG92308.1"/>
    <property type="molecule type" value="Genomic_DNA"/>
</dbReference>
<feature type="compositionally biased region" description="Acidic residues" evidence="2">
    <location>
        <begin position="193"/>
        <end position="204"/>
    </location>
</feature>
<feature type="compositionally biased region" description="Acidic residues" evidence="2">
    <location>
        <begin position="212"/>
        <end position="236"/>
    </location>
</feature>
<proteinExistence type="predicted"/>
<evidence type="ECO:0000313" key="5">
    <source>
        <dbReference type="Proteomes" id="UP000051952"/>
    </source>
</evidence>